<evidence type="ECO:0000313" key="4">
    <source>
        <dbReference type="Proteomes" id="UP000549695"/>
    </source>
</evidence>
<name>A0A852VVN3_PSEA5</name>
<sequence length="517" mass="52310">MLLSELVARPELRLRVLHGSAADLDRSVRWVYPTDLPDPSRYLGGGELVVSGLVWRRTPADSERFVAAVARSGAAALVAGEAVFGDIPADVVDACRRHDLVLVAVPVDVSFGAVTEAVIGALSAARGDRLAHTLGRHRRLLAAFAGGAELADLAAAVSAGTGLVCRVLTAAGGLLAGPALPEAERDAVVAGFLTAGRLPVTVPAGPAGAAHLVVPAAPGTARATGWLVAAQLPPGTAQAGTDAVDAVGELAAIAALDRSRRREGAAVARPIADDALARIAADTGDRPETRVRLRQAGVEPDGTLAVVVLRASGVADPADTAHTVLLDALVGTGPAAVGVQGGDAVAVVAVPGARDAPDPVEQVLAAVHRLGPGLAGGRLSAGVSRPSAADALSGALAEAGHAAGLAAARSGPVTSVRAGEITSHVALLAGVPDDVRRGFAAQVLGPVLDHDARSGTGLLETLEVFLDESGSWNRTAARLHLHVNTVRYRIGRVAELTGRDPSSFADRVDLYLALRSR</sequence>
<dbReference type="InterPro" id="IPR025736">
    <property type="entry name" value="PucR_C-HTH_dom"/>
</dbReference>
<dbReference type="InterPro" id="IPR051448">
    <property type="entry name" value="CdaR-like_regulators"/>
</dbReference>
<protein>
    <recommendedName>
        <fullName evidence="5">PucR family transcriptional regulator</fullName>
    </recommendedName>
</protein>
<dbReference type="RefSeq" id="WP_179759966.1">
    <property type="nucleotide sequence ID" value="NZ_BAAAJZ010000011.1"/>
</dbReference>
<feature type="domain" description="PucR C-terminal helix-turn-helix" evidence="2">
    <location>
        <begin position="458"/>
        <end position="515"/>
    </location>
</feature>
<comment type="caution">
    <text evidence="3">The sequence shown here is derived from an EMBL/GenBank/DDBJ whole genome shotgun (WGS) entry which is preliminary data.</text>
</comment>
<dbReference type="GeneID" id="98050160"/>
<dbReference type="EMBL" id="JACCCZ010000001">
    <property type="protein sequence ID" value="NYG00040.1"/>
    <property type="molecule type" value="Genomic_DNA"/>
</dbReference>
<dbReference type="InterPro" id="IPR042070">
    <property type="entry name" value="PucR_C-HTH_sf"/>
</dbReference>
<accession>A0A852VVN3</accession>
<evidence type="ECO:0000259" key="1">
    <source>
        <dbReference type="Pfam" id="PF07905"/>
    </source>
</evidence>
<evidence type="ECO:0000313" key="3">
    <source>
        <dbReference type="EMBL" id="NYG00040.1"/>
    </source>
</evidence>
<dbReference type="PANTHER" id="PTHR33744:SF17">
    <property type="entry name" value="CONSERVED PROTEIN"/>
    <property type="match status" value="1"/>
</dbReference>
<evidence type="ECO:0008006" key="5">
    <source>
        <dbReference type="Google" id="ProtNLM"/>
    </source>
</evidence>
<keyword evidence="4" id="KW-1185">Reference proteome</keyword>
<gene>
    <name evidence="3" type="ORF">HDA37_000325</name>
</gene>
<organism evidence="3 4">
    <name type="scientific">Pseudonocardia alni</name>
    <name type="common">Amycolata alni</name>
    <dbReference type="NCBI Taxonomy" id="33907"/>
    <lineage>
        <taxon>Bacteria</taxon>
        <taxon>Bacillati</taxon>
        <taxon>Actinomycetota</taxon>
        <taxon>Actinomycetes</taxon>
        <taxon>Pseudonocardiales</taxon>
        <taxon>Pseudonocardiaceae</taxon>
        <taxon>Pseudonocardia</taxon>
    </lineage>
</organism>
<dbReference type="InterPro" id="IPR012914">
    <property type="entry name" value="PucR_dom"/>
</dbReference>
<dbReference type="Gene3D" id="1.10.10.2840">
    <property type="entry name" value="PucR C-terminal helix-turn-helix domain"/>
    <property type="match status" value="1"/>
</dbReference>
<reference evidence="3 4" key="1">
    <citation type="submission" date="2020-07" db="EMBL/GenBank/DDBJ databases">
        <title>Sequencing the genomes of 1000 actinobacteria strains.</title>
        <authorList>
            <person name="Klenk H.-P."/>
        </authorList>
    </citation>
    <scope>NUCLEOTIDE SEQUENCE [LARGE SCALE GENOMIC DNA]</scope>
    <source>
        <strain evidence="3 4">DSM 44749</strain>
    </source>
</reference>
<dbReference type="AlphaFoldDB" id="A0A852VVN3"/>
<evidence type="ECO:0000259" key="2">
    <source>
        <dbReference type="Pfam" id="PF13556"/>
    </source>
</evidence>
<dbReference type="Pfam" id="PF13556">
    <property type="entry name" value="HTH_30"/>
    <property type="match status" value="1"/>
</dbReference>
<dbReference type="Proteomes" id="UP000549695">
    <property type="component" value="Unassembled WGS sequence"/>
</dbReference>
<dbReference type="PANTHER" id="PTHR33744">
    <property type="entry name" value="CARBOHYDRATE DIACID REGULATOR"/>
    <property type="match status" value="1"/>
</dbReference>
<dbReference type="Pfam" id="PF07905">
    <property type="entry name" value="PucR"/>
    <property type="match status" value="1"/>
</dbReference>
<proteinExistence type="predicted"/>
<feature type="domain" description="Purine catabolism PurC-like" evidence="1">
    <location>
        <begin position="5"/>
        <end position="121"/>
    </location>
</feature>